<dbReference type="Proteomes" id="UP000583752">
    <property type="component" value="Unassembled WGS sequence"/>
</dbReference>
<reference evidence="2 3" key="1">
    <citation type="submission" date="2020-04" db="EMBL/GenBank/DDBJ databases">
        <title>Massilia sp. RP-1-19 isolated from soil.</title>
        <authorList>
            <person name="Dahal R.H."/>
        </authorList>
    </citation>
    <scope>NUCLEOTIDE SEQUENCE [LARGE SCALE GENOMIC DNA]</scope>
    <source>
        <strain evidence="2 3">RP-1-19</strain>
    </source>
</reference>
<feature type="compositionally biased region" description="Basic and acidic residues" evidence="1">
    <location>
        <begin position="123"/>
        <end position="136"/>
    </location>
</feature>
<dbReference type="AlphaFoldDB" id="A0A848HFR2"/>
<dbReference type="RefSeq" id="WP_169464428.1">
    <property type="nucleotide sequence ID" value="NZ_JABBGG010000003.1"/>
</dbReference>
<organism evidence="2 3">
    <name type="scientific">Massilia polaris</name>
    <dbReference type="NCBI Taxonomy" id="2728846"/>
    <lineage>
        <taxon>Bacteria</taxon>
        <taxon>Pseudomonadati</taxon>
        <taxon>Pseudomonadota</taxon>
        <taxon>Betaproteobacteria</taxon>
        <taxon>Burkholderiales</taxon>
        <taxon>Oxalobacteraceae</taxon>
        <taxon>Telluria group</taxon>
        <taxon>Massilia</taxon>
    </lineage>
</organism>
<accession>A0A848HFR2</accession>
<feature type="compositionally biased region" description="Gly residues" evidence="1">
    <location>
        <begin position="259"/>
        <end position="282"/>
    </location>
</feature>
<feature type="region of interest" description="Disordered" evidence="1">
    <location>
        <begin position="172"/>
        <end position="227"/>
    </location>
</feature>
<keyword evidence="3" id="KW-1185">Reference proteome</keyword>
<feature type="region of interest" description="Disordered" evidence="1">
    <location>
        <begin position="101"/>
        <end position="146"/>
    </location>
</feature>
<feature type="region of interest" description="Disordered" evidence="1">
    <location>
        <begin position="253"/>
        <end position="282"/>
    </location>
</feature>
<gene>
    <name evidence="2" type="ORF">HHL21_06320</name>
</gene>
<evidence type="ECO:0000256" key="1">
    <source>
        <dbReference type="SAM" id="MobiDB-lite"/>
    </source>
</evidence>
<protein>
    <recommendedName>
        <fullName evidence="4">Collagen-like protein</fullName>
    </recommendedName>
</protein>
<dbReference type="EMBL" id="JABBGG010000003">
    <property type="protein sequence ID" value="NML60706.1"/>
    <property type="molecule type" value="Genomic_DNA"/>
</dbReference>
<sequence>MNMSAKFANITQPRHAAAMVLMATAIAVVATVFPLGASAADVSFRAAFDAAAVQDVVSISVPENDTLVFESGAYYSKGRRILISAKNARVDGDVRIGFYAPDDRPSPKQGVAATGATGGIRSCSRDRDGCDGDTGKAGDQGAKGDGGANASSLVFEIGELTGAGRVTLLAAGQSGGQGQKGGKGGRGGNGEKGAKRSCNAYGGTKAGPGNGGRGGNGGVSGAGGTGGSGGDGATITLSSNLLKSLEANTLAVDLNPASGGPGGERGDAGDPGAGGASGPGNNCGGGGSGGNYGDKGSVGTPGAEGKSGASGTLRYWNDAEEFVGAEPYKARLVFELEPVANRCDGRTWSEQVVTLQAGLMCSNRDLI</sequence>
<proteinExistence type="predicted"/>
<comment type="caution">
    <text evidence="2">The sequence shown here is derived from an EMBL/GenBank/DDBJ whole genome shotgun (WGS) entry which is preliminary data.</text>
</comment>
<feature type="compositionally biased region" description="Gly residues" evidence="1">
    <location>
        <begin position="173"/>
        <end position="191"/>
    </location>
</feature>
<evidence type="ECO:0000313" key="3">
    <source>
        <dbReference type="Proteomes" id="UP000583752"/>
    </source>
</evidence>
<feature type="compositionally biased region" description="Gly residues" evidence="1">
    <location>
        <begin position="204"/>
        <end position="227"/>
    </location>
</feature>
<name>A0A848HFR2_9BURK</name>
<evidence type="ECO:0008006" key="4">
    <source>
        <dbReference type="Google" id="ProtNLM"/>
    </source>
</evidence>
<evidence type="ECO:0000313" key="2">
    <source>
        <dbReference type="EMBL" id="NML60706.1"/>
    </source>
</evidence>